<gene>
    <name evidence="1" type="ORF">GPECTOR_355g118</name>
</gene>
<name>A0A150FVM8_GONPE</name>
<sequence>MCVATCAAGGGGGAQPASQRLYARVWIYDTPSALACLAGRAARYYLRSTVVILGRTTESKGDVDLDLAAEEAAVPRPAPTAGAGADGSGAPAATGAAEQGAAGAAATSAAPPAGAVGAATTAAAAAKARVSRRAAMIRLGPDGQFRLVNTGRQTVVVNDVEVPPHRATTLPHLSLVRVADVRLLFMANPAAVARCVRRSAALVL</sequence>
<dbReference type="OrthoDB" id="10262769at2759"/>
<dbReference type="PANTHER" id="PTHR13233:SF0">
    <property type="entry name" value="MICROSPHERULE PROTEIN 1"/>
    <property type="match status" value="1"/>
</dbReference>
<dbReference type="AlphaFoldDB" id="A0A150FVM8"/>
<evidence type="ECO:0000313" key="1">
    <source>
        <dbReference type="EMBL" id="KXZ41628.1"/>
    </source>
</evidence>
<keyword evidence="2" id="KW-1185">Reference proteome</keyword>
<dbReference type="GO" id="GO:0045944">
    <property type="term" value="P:positive regulation of transcription by RNA polymerase II"/>
    <property type="evidence" value="ECO:0007669"/>
    <property type="project" value="TreeGrafter"/>
</dbReference>
<comment type="caution">
    <text evidence="1">The sequence shown here is derived from an EMBL/GenBank/DDBJ whole genome shotgun (WGS) entry which is preliminary data.</text>
</comment>
<dbReference type="Proteomes" id="UP000075714">
    <property type="component" value="Unassembled WGS sequence"/>
</dbReference>
<proteinExistence type="predicted"/>
<dbReference type="InterPro" id="IPR037912">
    <property type="entry name" value="MCRS1"/>
</dbReference>
<dbReference type="STRING" id="33097.A0A150FVM8"/>
<evidence type="ECO:0000313" key="2">
    <source>
        <dbReference type="Proteomes" id="UP000075714"/>
    </source>
</evidence>
<dbReference type="PANTHER" id="PTHR13233">
    <property type="entry name" value="MICROSPHERULE PROTEIN 1"/>
    <property type="match status" value="1"/>
</dbReference>
<accession>A0A150FVM8</accession>
<protein>
    <recommendedName>
        <fullName evidence="3">FHA domain-containing protein</fullName>
    </recommendedName>
</protein>
<dbReference type="GO" id="GO:0071339">
    <property type="term" value="C:MLL1 complex"/>
    <property type="evidence" value="ECO:0007669"/>
    <property type="project" value="InterPro"/>
</dbReference>
<dbReference type="EMBL" id="LSYV01000353">
    <property type="protein sequence ID" value="KXZ41628.1"/>
    <property type="molecule type" value="Genomic_DNA"/>
</dbReference>
<organism evidence="1 2">
    <name type="scientific">Gonium pectorale</name>
    <name type="common">Green alga</name>
    <dbReference type="NCBI Taxonomy" id="33097"/>
    <lineage>
        <taxon>Eukaryota</taxon>
        <taxon>Viridiplantae</taxon>
        <taxon>Chlorophyta</taxon>
        <taxon>core chlorophytes</taxon>
        <taxon>Chlorophyceae</taxon>
        <taxon>CS clade</taxon>
        <taxon>Chlamydomonadales</taxon>
        <taxon>Volvocaceae</taxon>
        <taxon>Gonium</taxon>
    </lineage>
</organism>
<dbReference type="GO" id="GO:0031011">
    <property type="term" value="C:Ino80 complex"/>
    <property type="evidence" value="ECO:0007669"/>
    <property type="project" value="InterPro"/>
</dbReference>
<dbReference type="GO" id="GO:0044545">
    <property type="term" value="C:NSL complex"/>
    <property type="evidence" value="ECO:0007669"/>
    <property type="project" value="TreeGrafter"/>
</dbReference>
<evidence type="ECO:0008006" key="3">
    <source>
        <dbReference type="Google" id="ProtNLM"/>
    </source>
</evidence>
<dbReference type="GO" id="GO:0002151">
    <property type="term" value="F:G-quadruplex RNA binding"/>
    <property type="evidence" value="ECO:0007669"/>
    <property type="project" value="InterPro"/>
</dbReference>
<reference evidence="2" key="1">
    <citation type="journal article" date="2016" name="Nat. Commun.">
        <title>The Gonium pectorale genome demonstrates co-option of cell cycle regulation during the evolution of multicellularity.</title>
        <authorList>
            <person name="Hanschen E.R."/>
            <person name="Marriage T.N."/>
            <person name="Ferris P.J."/>
            <person name="Hamaji T."/>
            <person name="Toyoda A."/>
            <person name="Fujiyama A."/>
            <person name="Neme R."/>
            <person name="Noguchi H."/>
            <person name="Minakuchi Y."/>
            <person name="Suzuki M."/>
            <person name="Kawai-Toyooka H."/>
            <person name="Smith D.R."/>
            <person name="Sparks H."/>
            <person name="Anderson J."/>
            <person name="Bakaric R."/>
            <person name="Luria V."/>
            <person name="Karger A."/>
            <person name="Kirschner M.W."/>
            <person name="Durand P.M."/>
            <person name="Michod R.E."/>
            <person name="Nozaki H."/>
            <person name="Olson B.J."/>
        </authorList>
    </citation>
    <scope>NUCLEOTIDE SEQUENCE [LARGE SCALE GENOMIC DNA]</scope>
    <source>
        <strain evidence="2">NIES-2863</strain>
    </source>
</reference>